<sequence length="160" mass="18514">MKKIKLFVWFLFSVLATGLLGCNTNNLIDTNEEMPQRNWSYVNKIKGVAEIKDPAKPVSLRFKLRHTADYRYSNIYILMHLSGPGIPKITRRYEYKLAEQDGQWLGKGSGNLYTYVLPLLTDYHFPQAGKYNIEIEQNMRDNPLKEISDAGIMVSRIPEK</sequence>
<dbReference type="NCBIfam" id="TIGR03511">
    <property type="entry name" value="GldH_lipo"/>
    <property type="match status" value="1"/>
</dbReference>
<dbReference type="STRING" id="1503925.TH53_24335"/>
<name>A0A0D0GF65_9SPHI</name>
<keyword evidence="1" id="KW-0732">Signal</keyword>
<feature type="signal peptide" evidence="1">
    <location>
        <begin position="1"/>
        <end position="21"/>
    </location>
</feature>
<dbReference type="AlphaFoldDB" id="A0A0D0GF65"/>
<organism evidence="2 3">
    <name type="scientific">Pedobacter lusitanus</name>
    <dbReference type="NCBI Taxonomy" id="1503925"/>
    <lineage>
        <taxon>Bacteria</taxon>
        <taxon>Pseudomonadati</taxon>
        <taxon>Bacteroidota</taxon>
        <taxon>Sphingobacteriia</taxon>
        <taxon>Sphingobacteriales</taxon>
        <taxon>Sphingobacteriaceae</taxon>
        <taxon>Pedobacter</taxon>
    </lineage>
</organism>
<evidence type="ECO:0000256" key="1">
    <source>
        <dbReference type="SAM" id="SignalP"/>
    </source>
</evidence>
<keyword evidence="3" id="KW-1185">Reference proteome</keyword>
<dbReference type="InterPro" id="IPR020018">
    <property type="entry name" value="Motility-assoc_lipoprot_GldH"/>
</dbReference>
<evidence type="ECO:0000313" key="2">
    <source>
        <dbReference type="EMBL" id="KIO74820.1"/>
    </source>
</evidence>
<dbReference type="RefSeq" id="WP_041886656.1">
    <property type="nucleotide sequence ID" value="NZ_CP157278.1"/>
</dbReference>
<dbReference type="PROSITE" id="PS51257">
    <property type="entry name" value="PROKAR_LIPOPROTEIN"/>
    <property type="match status" value="1"/>
</dbReference>
<protein>
    <submittedName>
        <fullName evidence="2">Gliding motility protein</fullName>
    </submittedName>
</protein>
<evidence type="ECO:0000313" key="3">
    <source>
        <dbReference type="Proteomes" id="UP000032049"/>
    </source>
</evidence>
<dbReference type="EMBL" id="JXRA01000134">
    <property type="protein sequence ID" value="KIO74820.1"/>
    <property type="molecule type" value="Genomic_DNA"/>
</dbReference>
<dbReference type="OrthoDB" id="982482at2"/>
<comment type="caution">
    <text evidence="2">The sequence shown here is derived from an EMBL/GenBank/DDBJ whole genome shotgun (WGS) entry which is preliminary data.</text>
</comment>
<proteinExistence type="predicted"/>
<dbReference type="Pfam" id="PF14109">
    <property type="entry name" value="GldH_lipo"/>
    <property type="match status" value="1"/>
</dbReference>
<reference evidence="2 3" key="1">
    <citation type="submission" date="2015-01" db="EMBL/GenBank/DDBJ databases">
        <title>Draft genome sequence of Pedobacter sp. NL19 isolated from sludge of an effluent treatment pond in an abandoned uranium mine.</title>
        <authorList>
            <person name="Santos T."/>
            <person name="Caetano T."/>
            <person name="Covas C."/>
            <person name="Cruz A."/>
            <person name="Mendo S."/>
        </authorList>
    </citation>
    <scope>NUCLEOTIDE SEQUENCE [LARGE SCALE GENOMIC DNA]</scope>
    <source>
        <strain evidence="2 3">NL19</strain>
    </source>
</reference>
<accession>A0A0D0GF65</accession>
<feature type="chain" id="PRO_5002222459" evidence="1">
    <location>
        <begin position="22"/>
        <end position="160"/>
    </location>
</feature>
<gene>
    <name evidence="2" type="ORF">TH53_24335</name>
</gene>
<dbReference type="Proteomes" id="UP000032049">
    <property type="component" value="Unassembled WGS sequence"/>
</dbReference>